<keyword evidence="1" id="KW-0472">Membrane</keyword>
<comment type="caution">
    <text evidence="2">The sequence shown here is derived from an EMBL/GenBank/DDBJ whole genome shotgun (WGS) entry which is preliminary data.</text>
</comment>
<dbReference type="SMART" id="SM00320">
    <property type="entry name" value="WD40"/>
    <property type="match status" value="3"/>
</dbReference>
<organism evidence="2 3">
    <name type="scientific">Oopsacas minuta</name>
    <dbReference type="NCBI Taxonomy" id="111878"/>
    <lineage>
        <taxon>Eukaryota</taxon>
        <taxon>Metazoa</taxon>
        <taxon>Porifera</taxon>
        <taxon>Hexactinellida</taxon>
        <taxon>Hexasterophora</taxon>
        <taxon>Lyssacinosida</taxon>
        <taxon>Leucopsacidae</taxon>
        <taxon>Oopsacas</taxon>
    </lineage>
</organism>
<dbReference type="InterPro" id="IPR015943">
    <property type="entry name" value="WD40/YVTN_repeat-like_dom_sf"/>
</dbReference>
<feature type="transmembrane region" description="Helical" evidence="1">
    <location>
        <begin position="85"/>
        <end position="103"/>
    </location>
</feature>
<name>A0AAV7K8V0_9METZ</name>
<dbReference type="SUPFAM" id="SSF50978">
    <property type="entry name" value="WD40 repeat-like"/>
    <property type="match status" value="1"/>
</dbReference>
<evidence type="ECO:0000256" key="1">
    <source>
        <dbReference type="SAM" id="Phobius"/>
    </source>
</evidence>
<sequence length="365" mass="41094">MSRNKHNKQVASRKSTPAQLPNICIFQLGSSDTGEELPKHGVYLYSHSSSPYLLCVSLDKLLVIDSSDRELYAEYKATEDMFSSVIEYTGLILVGSVLGYVYSISLANFHCSPPIHVHDGSVIQLIAHPVENTWIASIGGDGYLKLINMQDDMSKFKRVHDRFLLQLKISGEASAMSFSPQGDWLLTSYDNGIRAWEIERKNLSKDKRFRKTAPPFSVQLYGSKFHQSTVERIVFIRDDVVASKDKIEQCVLLWKFDIDADVWRMSSNTIEHEPTLLYTVACDFSAFDYIRETSKLVVAMDKGVVRILPLLFDEEMESDSDVTVSVRFGTTQDLPGPDQPITGIYCLHNKILVGLANNCVVVYAN</sequence>
<keyword evidence="3" id="KW-1185">Reference proteome</keyword>
<dbReference type="AlphaFoldDB" id="A0AAV7K8V0"/>
<dbReference type="Gene3D" id="2.130.10.10">
    <property type="entry name" value="YVTN repeat-like/Quinoprotein amine dehydrogenase"/>
    <property type="match status" value="1"/>
</dbReference>
<dbReference type="Pfam" id="PF00400">
    <property type="entry name" value="WD40"/>
    <property type="match status" value="1"/>
</dbReference>
<dbReference type="Proteomes" id="UP001165289">
    <property type="component" value="Unassembled WGS sequence"/>
</dbReference>
<dbReference type="EMBL" id="JAKMXF010000111">
    <property type="protein sequence ID" value="KAI6657451.1"/>
    <property type="molecule type" value="Genomic_DNA"/>
</dbReference>
<keyword evidence="1" id="KW-1133">Transmembrane helix</keyword>
<reference evidence="2 3" key="1">
    <citation type="journal article" date="2023" name="BMC Biol.">
        <title>The compact genome of the sponge Oopsacas minuta (Hexactinellida) is lacking key metazoan core genes.</title>
        <authorList>
            <person name="Santini S."/>
            <person name="Schenkelaars Q."/>
            <person name="Jourda C."/>
            <person name="Duchesne M."/>
            <person name="Belahbib H."/>
            <person name="Rocher C."/>
            <person name="Selva M."/>
            <person name="Riesgo A."/>
            <person name="Vervoort M."/>
            <person name="Leys S.P."/>
            <person name="Kodjabachian L."/>
            <person name="Le Bivic A."/>
            <person name="Borchiellini C."/>
            <person name="Claverie J.M."/>
            <person name="Renard E."/>
        </authorList>
    </citation>
    <scope>NUCLEOTIDE SEQUENCE [LARGE SCALE GENOMIC DNA]</scope>
    <source>
        <strain evidence="2">SPO-2</strain>
    </source>
</reference>
<protein>
    <submittedName>
        <fullName evidence="2">Leucine-rich repeat and WD repeat-containing protein 1-like isoform X1</fullName>
    </submittedName>
</protein>
<dbReference type="InterPro" id="IPR036322">
    <property type="entry name" value="WD40_repeat_dom_sf"/>
</dbReference>
<gene>
    <name evidence="2" type="ORF">LOD99_197</name>
</gene>
<evidence type="ECO:0000313" key="3">
    <source>
        <dbReference type="Proteomes" id="UP001165289"/>
    </source>
</evidence>
<proteinExistence type="predicted"/>
<evidence type="ECO:0000313" key="2">
    <source>
        <dbReference type="EMBL" id="KAI6657451.1"/>
    </source>
</evidence>
<dbReference type="InterPro" id="IPR001680">
    <property type="entry name" value="WD40_rpt"/>
</dbReference>
<accession>A0AAV7K8V0</accession>
<keyword evidence="1" id="KW-0812">Transmembrane</keyword>